<dbReference type="PANTHER" id="PTHR43031">
    <property type="entry name" value="FAD-DEPENDENT OXIDOREDUCTASE"/>
    <property type="match status" value="1"/>
</dbReference>
<organism evidence="2 3">
    <name type="scientific">Ligilactobacillus ubinensis</name>
    <dbReference type="NCBI Taxonomy" id="2876789"/>
    <lineage>
        <taxon>Bacteria</taxon>
        <taxon>Bacillati</taxon>
        <taxon>Bacillota</taxon>
        <taxon>Bacilli</taxon>
        <taxon>Lactobacillales</taxon>
        <taxon>Lactobacillaceae</taxon>
        <taxon>Ligilactobacillus</taxon>
    </lineage>
</organism>
<dbReference type="InterPro" id="IPR036873">
    <property type="entry name" value="Rhodanese-like_dom_sf"/>
</dbReference>
<dbReference type="Pfam" id="PF00581">
    <property type="entry name" value="Rhodanese"/>
    <property type="match status" value="1"/>
</dbReference>
<reference evidence="2 3" key="1">
    <citation type="journal article" date="2023" name="Int. J. Syst. Evol. Microbiol.">
        <title>Ligilactobacillus ubinensis sp. nov., a novel species isolated from the wild ferment of a durian fruit (Durio zibethinus).</title>
        <authorList>
            <person name="Heng Y.C."/>
            <person name="Menon N."/>
            <person name="Chen B."/>
            <person name="Loo B.Z.L."/>
            <person name="Wong G.W.J."/>
            <person name="Lim A.C.H."/>
            <person name="Silvaraju S."/>
            <person name="Kittelmann S."/>
        </authorList>
    </citation>
    <scope>NUCLEOTIDE SEQUENCE [LARGE SCALE GENOMIC DNA]</scope>
    <source>
        <strain evidence="2 3">WILCCON 0076</strain>
    </source>
</reference>
<evidence type="ECO:0000313" key="2">
    <source>
        <dbReference type="EMBL" id="MCP0887126.1"/>
    </source>
</evidence>
<evidence type="ECO:0000259" key="1">
    <source>
        <dbReference type="PROSITE" id="PS50206"/>
    </source>
</evidence>
<dbReference type="AlphaFoldDB" id="A0A9X2FK66"/>
<proteinExistence type="predicted"/>
<keyword evidence="3" id="KW-1185">Reference proteome</keyword>
<comment type="caution">
    <text evidence="2">The sequence shown here is derived from an EMBL/GenBank/DDBJ whole genome shotgun (WGS) entry which is preliminary data.</text>
</comment>
<protein>
    <submittedName>
        <fullName evidence="2">Rhodanese-like domain-containing protein</fullName>
    </submittedName>
</protein>
<evidence type="ECO:0000313" key="3">
    <source>
        <dbReference type="Proteomes" id="UP001139006"/>
    </source>
</evidence>
<feature type="domain" description="Rhodanese" evidence="1">
    <location>
        <begin position="15"/>
        <end position="99"/>
    </location>
</feature>
<dbReference type="InterPro" id="IPR001763">
    <property type="entry name" value="Rhodanese-like_dom"/>
</dbReference>
<dbReference type="InterPro" id="IPR050229">
    <property type="entry name" value="GlpE_sulfurtransferase"/>
</dbReference>
<dbReference type="Proteomes" id="UP001139006">
    <property type="component" value="Unassembled WGS sequence"/>
</dbReference>
<gene>
    <name evidence="2" type="ORF">LB941_07220</name>
</gene>
<dbReference type="Gene3D" id="3.40.250.10">
    <property type="entry name" value="Rhodanese-like domain"/>
    <property type="match status" value="1"/>
</dbReference>
<name>A0A9X2FK66_9LACO</name>
<dbReference type="PANTHER" id="PTHR43031:SF17">
    <property type="entry name" value="SULFURTRANSFERASE YTWF-RELATED"/>
    <property type="match status" value="1"/>
</dbReference>
<dbReference type="EMBL" id="JAIULA010000012">
    <property type="protein sequence ID" value="MCP0887126.1"/>
    <property type="molecule type" value="Genomic_DNA"/>
</dbReference>
<dbReference type="RefSeq" id="WP_253360721.1">
    <property type="nucleotide sequence ID" value="NZ_JAIULA010000012.1"/>
</dbReference>
<sequence>MFKSISMQDFFQKYNNNRLTVIDVRESDEFAFGHIPHATNLPLSELAEKYQSLAKDKEYYVVCQSGSRSAYACQFLSSNGFNVVNINGGTSAWLGELVR</sequence>
<dbReference type="SUPFAM" id="SSF52821">
    <property type="entry name" value="Rhodanese/Cell cycle control phosphatase"/>
    <property type="match status" value="1"/>
</dbReference>
<accession>A0A9X2FK66</accession>
<dbReference type="CDD" id="cd00158">
    <property type="entry name" value="RHOD"/>
    <property type="match status" value="1"/>
</dbReference>
<dbReference type="SMART" id="SM00450">
    <property type="entry name" value="RHOD"/>
    <property type="match status" value="1"/>
</dbReference>
<dbReference type="PROSITE" id="PS50206">
    <property type="entry name" value="RHODANESE_3"/>
    <property type="match status" value="1"/>
</dbReference>